<dbReference type="InterPro" id="IPR043128">
    <property type="entry name" value="Rev_trsase/Diguanyl_cyclase"/>
</dbReference>
<dbReference type="SUPFAM" id="SSF141868">
    <property type="entry name" value="EAL domain-like"/>
    <property type="match status" value="1"/>
</dbReference>
<dbReference type="PROSITE" id="PS50887">
    <property type="entry name" value="GGDEF"/>
    <property type="match status" value="1"/>
</dbReference>
<feature type="domain" description="EAL" evidence="3">
    <location>
        <begin position="714"/>
        <end position="969"/>
    </location>
</feature>
<organism evidence="5 6">
    <name type="scientific">Geobacillus proteiniphilus</name>
    <dbReference type="NCBI Taxonomy" id="860353"/>
    <lineage>
        <taxon>Bacteria</taxon>
        <taxon>Bacillati</taxon>
        <taxon>Bacillota</taxon>
        <taxon>Bacilli</taxon>
        <taxon>Bacillales</taxon>
        <taxon>Anoxybacillaceae</taxon>
        <taxon>Geobacillus</taxon>
    </lineage>
</organism>
<dbReference type="Pfam" id="PF00990">
    <property type="entry name" value="GGDEF"/>
    <property type="match status" value="1"/>
</dbReference>
<evidence type="ECO:0000259" key="1">
    <source>
        <dbReference type="PROSITE" id="PS50112"/>
    </source>
</evidence>
<dbReference type="Pfam" id="PF10442">
    <property type="entry name" value="FIST_C"/>
    <property type="match status" value="1"/>
</dbReference>
<dbReference type="CDD" id="cd01949">
    <property type="entry name" value="GGDEF"/>
    <property type="match status" value="1"/>
</dbReference>
<dbReference type="InterPro" id="IPR019494">
    <property type="entry name" value="FIST_C"/>
</dbReference>
<accession>A0A1Q5T7G3</accession>
<dbReference type="InterPro" id="IPR013702">
    <property type="entry name" value="FIST_domain_N"/>
</dbReference>
<dbReference type="SMART" id="SM00267">
    <property type="entry name" value="GGDEF"/>
    <property type="match status" value="1"/>
</dbReference>
<dbReference type="Gene3D" id="3.20.20.450">
    <property type="entry name" value="EAL domain"/>
    <property type="match status" value="1"/>
</dbReference>
<dbReference type="InterPro" id="IPR035919">
    <property type="entry name" value="EAL_sf"/>
</dbReference>
<dbReference type="Gene3D" id="3.30.450.20">
    <property type="entry name" value="PAS domain"/>
    <property type="match status" value="1"/>
</dbReference>
<reference evidence="6" key="2">
    <citation type="submission" date="2017-01" db="EMBL/GenBank/DDBJ databases">
        <title>Genome sequencing and annotation of Geobacillus sp. 1017, a Hydrocarbon-Oxidizing Thermophilic Bacterium Isolated from a Heavy Oil Reservoir (China).</title>
        <authorList>
            <person name="Kadnikov V.V."/>
            <person name="Mardanov A.V."/>
            <person name="Poltaraus A.B."/>
            <person name="Sokolova D.S."/>
            <person name="Semenova E.M."/>
            <person name="Ravin N.V."/>
            <person name="Tourova T.P."/>
            <person name="Nazina T.N."/>
        </authorList>
    </citation>
    <scope>NUCLEOTIDE SEQUENCE [LARGE SCALE GENOMIC DNA]</scope>
    <source>
        <strain evidence="6">1017</strain>
    </source>
</reference>
<reference evidence="5 6" key="1">
    <citation type="submission" date="2016-11" db="EMBL/GenBank/DDBJ databases">
        <authorList>
            <person name="Kadnikov V."/>
            <person name="Nazina T."/>
        </authorList>
    </citation>
    <scope>NUCLEOTIDE SEQUENCE [LARGE SCALE GENOMIC DNA]</scope>
    <source>
        <strain evidence="5 6">1017</strain>
    </source>
</reference>
<dbReference type="Gene3D" id="3.30.70.270">
    <property type="match status" value="1"/>
</dbReference>
<dbReference type="PANTHER" id="PTHR44757">
    <property type="entry name" value="DIGUANYLATE CYCLASE DGCP"/>
    <property type="match status" value="1"/>
</dbReference>
<comment type="caution">
    <text evidence="5">The sequence shown here is derived from an EMBL/GenBank/DDBJ whole genome shotgun (WGS) entry which is preliminary data.</text>
</comment>
<feature type="domain" description="PAS" evidence="1">
    <location>
        <begin position="417"/>
        <end position="487"/>
    </location>
</feature>
<evidence type="ECO:0000259" key="3">
    <source>
        <dbReference type="PROSITE" id="PS50883"/>
    </source>
</evidence>
<name>A0A1Q5T7G3_9BACL</name>
<dbReference type="EMBL" id="MQMG01000004">
    <property type="protein sequence ID" value="OKO96179.1"/>
    <property type="molecule type" value="Genomic_DNA"/>
</dbReference>
<dbReference type="InterPro" id="IPR000700">
    <property type="entry name" value="PAS-assoc_C"/>
</dbReference>
<evidence type="ECO:0000313" key="6">
    <source>
        <dbReference type="Proteomes" id="UP000186030"/>
    </source>
</evidence>
<protein>
    <submittedName>
        <fullName evidence="5">Diguanylate cyclase/phosphodiesterase (GGDEF &amp; EAL domains) with PAS/PAC sensor(S)</fullName>
    </submittedName>
</protein>
<evidence type="ECO:0000259" key="4">
    <source>
        <dbReference type="PROSITE" id="PS50887"/>
    </source>
</evidence>
<dbReference type="CDD" id="cd00130">
    <property type="entry name" value="PAS"/>
    <property type="match status" value="1"/>
</dbReference>
<gene>
    <name evidence="5" type="ORF">BRO54_0596</name>
</gene>
<dbReference type="Pfam" id="PF13426">
    <property type="entry name" value="PAS_9"/>
    <property type="match status" value="1"/>
</dbReference>
<dbReference type="PANTHER" id="PTHR44757:SF2">
    <property type="entry name" value="BIOFILM ARCHITECTURE MAINTENANCE PROTEIN MBAA"/>
    <property type="match status" value="1"/>
</dbReference>
<dbReference type="FunFam" id="3.20.20.450:FF:000001">
    <property type="entry name" value="Cyclic di-GMP phosphodiesterase yahA"/>
    <property type="match status" value="1"/>
</dbReference>
<evidence type="ECO:0000313" key="5">
    <source>
        <dbReference type="EMBL" id="OKO96179.1"/>
    </source>
</evidence>
<evidence type="ECO:0000259" key="2">
    <source>
        <dbReference type="PROSITE" id="PS50113"/>
    </source>
</evidence>
<dbReference type="SMART" id="SM00897">
    <property type="entry name" value="FIST"/>
    <property type="match status" value="1"/>
</dbReference>
<dbReference type="InterPro" id="IPR001633">
    <property type="entry name" value="EAL_dom"/>
</dbReference>
<dbReference type="SMART" id="SM01204">
    <property type="entry name" value="FIST_C"/>
    <property type="match status" value="1"/>
</dbReference>
<dbReference type="InterPro" id="IPR000160">
    <property type="entry name" value="GGDEF_dom"/>
</dbReference>
<dbReference type="CDD" id="cd01948">
    <property type="entry name" value="EAL"/>
    <property type="match status" value="1"/>
</dbReference>
<dbReference type="InterPro" id="IPR035965">
    <property type="entry name" value="PAS-like_dom_sf"/>
</dbReference>
<dbReference type="NCBIfam" id="TIGR00229">
    <property type="entry name" value="sensory_box"/>
    <property type="match status" value="1"/>
</dbReference>
<feature type="domain" description="GGDEF" evidence="4">
    <location>
        <begin position="572"/>
        <end position="705"/>
    </location>
</feature>
<dbReference type="SMART" id="SM00052">
    <property type="entry name" value="EAL"/>
    <property type="match status" value="1"/>
</dbReference>
<dbReference type="AlphaFoldDB" id="A0A1Q5T7G3"/>
<sequence>MVKEMSFFEFSDLIGQRRGHEWFMRWLCCRRAEELDHLLREHSSSLDEPLFVQIAGNDEETVCHAVAALAHRWPHAHMVGMAAPLPMAGEANLAVGIASMMSSAVSSLVLPADEFDRPDGLAALIAETAIHRDTALLLVFSDHRSALPPLLRHLPLANERMAIVGCALPEGSVLFSPDGRIERGGIAVSFSGTALRGHCAAPFLWEPIGLAFSITKSRDQQIDELNGQKASRYLERYLGREFIERLPFSGMEFPFLVERNGRDVCLPIVAVNQDGSVAVRGHVHNGEKVRFAYIHAASLYWSARDVAMQTAKQPAEGMLLYYSAALSGYTRRLFDGVAAAFGQAALFPAVEVLVKDAYTAVRPAAFAAISLAETAASAESGRLLPWPSPPEGMMTLAQLMSTSSRDMERLHVRLQMSEQRYKSLFEHNTDIVYSTDLHGRLTSVNPAFEQVLGYKKEEILYTNSLKYIHPNDIPRVTRYFYRALRGNIQTYNLEIPTKSGERLLFQMKNIPIIVDGKKVGIYGIGRNITEQKKAEEKISYLAYYDPDTNLPNRTKWMELLSEQLDKAKQKRRKMTVALIDLDRFKWINDSVGHYAGDDILRQLVERIRRVLPLGAELGRFHGDKFCLLFPLKTEVEAATEAALRIVREVARPIVYDGKEFFVTASVGLAMFPDDGEDEHALLRHADMAVNMAKKGGGNRVERYCAQMNEEAIHRLEMGGHLRRAIEENELFLCYQPIVDVHTGAVKATEALIRWRHPKLGLVRPDEFIPLAEETGLIHEIGRWVLKTACRQTKQWQEMMGDNRLAIFVNVSPVQFQHERFVNDVKQALKQSRLSPSCLHLELTEHSMLRYLSSTLRTIDELRKLGVGIAVDDFGTGYSSFHYLKRLPATILKIDRAFIEQLHANASDEAIVKAIITMGHGLGLETIAEGVETPEQLNRLRDLQCTYAQGYVICPPLLAEEVMPYVTEKQK</sequence>
<dbReference type="PROSITE" id="PS50112">
    <property type="entry name" value="PAS"/>
    <property type="match status" value="1"/>
</dbReference>
<dbReference type="SUPFAM" id="SSF55785">
    <property type="entry name" value="PYP-like sensor domain (PAS domain)"/>
    <property type="match status" value="1"/>
</dbReference>
<dbReference type="Pfam" id="PF00563">
    <property type="entry name" value="EAL"/>
    <property type="match status" value="1"/>
</dbReference>
<dbReference type="InterPro" id="IPR052155">
    <property type="entry name" value="Biofilm_reg_signaling"/>
</dbReference>
<dbReference type="PROSITE" id="PS50883">
    <property type="entry name" value="EAL"/>
    <property type="match status" value="1"/>
</dbReference>
<feature type="domain" description="PAC" evidence="2">
    <location>
        <begin position="489"/>
        <end position="540"/>
    </location>
</feature>
<dbReference type="Proteomes" id="UP000186030">
    <property type="component" value="Unassembled WGS sequence"/>
</dbReference>
<dbReference type="InterPro" id="IPR000014">
    <property type="entry name" value="PAS"/>
</dbReference>
<dbReference type="SUPFAM" id="SSF55073">
    <property type="entry name" value="Nucleotide cyclase"/>
    <property type="match status" value="1"/>
</dbReference>
<dbReference type="NCBIfam" id="TIGR00254">
    <property type="entry name" value="GGDEF"/>
    <property type="match status" value="1"/>
</dbReference>
<proteinExistence type="predicted"/>
<dbReference type="Pfam" id="PF08495">
    <property type="entry name" value="FIST"/>
    <property type="match status" value="1"/>
</dbReference>
<dbReference type="SMART" id="SM00091">
    <property type="entry name" value="PAS"/>
    <property type="match status" value="1"/>
</dbReference>
<dbReference type="PROSITE" id="PS50113">
    <property type="entry name" value="PAC"/>
    <property type="match status" value="1"/>
</dbReference>
<dbReference type="InterPro" id="IPR029787">
    <property type="entry name" value="Nucleotide_cyclase"/>
</dbReference>